<sequence length="396" mass="44014">MAREQFRLFPRRFGYYPFIWLIYLAFPILNLQGYSGYKLLGGYALVAIFTVAYRQLYWTEGKTYSAWLGLQMLLIAVLCIVYSPFNFYMGFFTSNFVGWYTDLRRFKRAFAVFTMMVVGLSLLSFSKTNGTEWLFLFPFVMMMLITPFGIRSMNRRRMLEKELDQANEVIREMVKREERMRIARDLHDTMGHTLSLITLKSQLVEKLVVKNPERAQAEAREIQRTSRAALRQVRELVSEMRAVTVAEELAEAGEMLRSAEIGLEVDGDAALPGVSDLTQNILSLCIKEAVTNIVKHSGADLCRIGIGMTAGEVRITVEDNGVGPGLQDGGAEGAAHRRDGNGMKGMAERLALIDGSLTLGPGTGSGIGTGTGTGTGTLLTVVTPRVVKDRKDGETA</sequence>
<reference evidence="9" key="1">
    <citation type="submission" date="2014-08" db="EMBL/GenBank/DDBJ databases">
        <title>Comparative genomics of the Paenibacillus odorifer group.</title>
        <authorList>
            <person name="den Bakker H.C."/>
            <person name="Tsai Y.-C.Y.-C."/>
            <person name="Martin N."/>
            <person name="Korlach J."/>
            <person name="Wiedmann M."/>
        </authorList>
    </citation>
    <scope>NUCLEOTIDE SEQUENCE [LARGE SCALE GENOMIC DNA]</scope>
    <source>
        <strain evidence="9">DSM 13188</strain>
    </source>
</reference>
<dbReference type="InterPro" id="IPR036890">
    <property type="entry name" value="HATPase_C_sf"/>
</dbReference>
<feature type="transmembrane region" description="Helical" evidence="6">
    <location>
        <begin position="39"/>
        <end position="58"/>
    </location>
</feature>
<name>A0A089L581_PAEBO</name>
<dbReference type="RefSeq" id="WP_042210207.1">
    <property type="nucleotide sequence ID" value="NZ_CP009285.1"/>
</dbReference>
<dbReference type="InterPro" id="IPR056374">
    <property type="entry name" value="DesK/YvfT_N"/>
</dbReference>
<dbReference type="HOGENOM" id="CLU_000445_20_8_9"/>
<evidence type="ECO:0000256" key="5">
    <source>
        <dbReference type="ARBA" id="ARBA00023012"/>
    </source>
</evidence>
<dbReference type="AlphaFoldDB" id="A0A089L581"/>
<evidence type="ECO:0000256" key="6">
    <source>
        <dbReference type="SAM" id="Phobius"/>
    </source>
</evidence>
<feature type="transmembrane region" description="Helical" evidence="6">
    <location>
        <begin position="13"/>
        <end position="32"/>
    </location>
</feature>
<keyword evidence="6" id="KW-1133">Transmembrane helix</keyword>
<keyword evidence="3" id="KW-0808">Transferase</keyword>
<protein>
    <recommendedName>
        <fullName evidence="2">histidine kinase</fullName>
        <ecNumber evidence="2">2.7.13.3</ecNumber>
    </recommendedName>
</protein>
<proteinExistence type="predicted"/>
<dbReference type="Pfam" id="PF07730">
    <property type="entry name" value="HisKA_3"/>
    <property type="match status" value="1"/>
</dbReference>
<feature type="transmembrane region" description="Helical" evidence="6">
    <location>
        <begin position="64"/>
        <end position="88"/>
    </location>
</feature>
<dbReference type="GO" id="GO:0046983">
    <property type="term" value="F:protein dimerization activity"/>
    <property type="evidence" value="ECO:0007669"/>
    <property type="project" value="InterPro"/>
</dbReference>
<keyword evidence="10" id="KW-1185">Reference proteome</keyword>
<evidence type="ECO:0000313" key="9">
    <source>
        <dbReference type="EMBL" id="AIQ55897.1"/>
    </source>
</evidence>
<dbReference type="PANTHER" id="PTHR24421:SF63">
    <property type="entry name" value="SENSOR HISTIDINE KINASE DESK"/>
    <property type="match status" value="1"/>
</dbReference>
<dbReference type="Gene3D" id="1.20.5.1930">
    <property type="match status" value="1"/>
</dbReference>
<comment type="catalytic activity">
    <reaction evidence="1">
        <text>ATP + protein L-histidine = ADP + protein N-phospho-L-histidine.</text>
        <dbReference type="EC" id="2.7.13.3"/>
    </reaction>
</comment>
<evidence type="ECO:0000256" key="1">
    <source>
        <dbReference type="ARBA" id="ARBA00000085"/>
    </source>
</evidence>
<feature type="domain" description="DesK/YvfT N-terminal" evidence="8">
    <location>
        <begin position="5"/>
        <end position="146"/>
    </location>
</feature>
<keyword evidence="4 9" id="KW-0418">Kinase</keyword>
<organism evidence="9 10">
    <name type="scientific">Paenibacillus borealis</name>
    <dbReference type="NCBI Taxonomy" id="160799"/>
    <lineage>
        <taxon>Bacteria</taxon>
        <taxon>Bacillati</taxon>
        <taxon>Bacillota</taxon>
        <taxon>Bacilli</taxon>
        <taxon>Bacillales</taxon>
        <taxon>Paenibacillaceae</taxon>
        <taxon>Paenibacillus</taxon>
    </lineage>
</organism>
<evidence type="ECO:0000256" key="2">
    <source>
        <dbReference type="ARBA" id="ARBA00012438"/>
    </source>
</evidence>
<dbReference type="KEGG" id="pbd:PBOR_02140"/>
<dbReference type="Gene3D" id="3.30.565.10">
    <property type="entry name" value="Histidine kinase-like ATPase, C-terminal domain"/>
    <property type="match status" value="1"/>
</dbReference>
<dbReference type="PANTHER" id="PTHR24421">
    <property type="entry name" value="NITRATE/NITRITE SENSOR PROTEIN NARX-RELATED"/>
    <property type="match status" value="1"/>
</dbReference>
<dbReference type="SUPFAM" id="SSF55874">
    <property type="entry name" value="ATPase domain of HSP90 chaperone/DNA topoisomerase II/histidine kinase"/>
    <property type="match status" value="1"/>
</dbReference>
<dbReference type="EMBL" id="CP009285">
    <property type="protein sequence ID" value="AIQ55897.1"/>
    <property type="molecule type" value="Genomic_DNA"/>
</dbReference>
<dbReference type="OrthoDB" id="9797605at2"/>
<feature type="transmembrane region" description="Helical" evidence="6">
    <location>
        <begin position="133"/>
        <end position="150"/>
    </location>
</feature>
<feature type="transmembrane region" description="Helical" evidence="6">
    <location>
        <begin position="109"/>
        <end position="127"/>
    </location>
</feature>
<accession>A0A089L581</accession>
<keyword evidence="6" id="KW-0472">Membrane</keyword>
<evidence type="ECO:0000259" key="8">
    <source>
        <dbReference type="Pfam" id="PF23540"/>
    </source>
</evidence>
<keyword evidence="5" id="KW-0902">Two-component regulatory system</keyword>
<evidence type="ECO:0000259" key="7">
    <source>
        <dbReference type="Pfam" id="PF07730"/>
    </source>
</evidence>
<dbReference type="Pfam" id="PF23540">
    <property type="entry name" value="DesK_N"/>
    <property type="match status" value="1"/>
</dbReference>
<dbReference type="EC" id="2.7.13.3" evidence="2"/>
<dbReference type="InterPro" id="IPR050482">
    <property type="entry name" value="Sensor_HK_TwoCompSys"/>
</dbReference>
<gene>
    <name evidence="9" type="ORF">PBOR_02140</name>
</gene>
<evidence type="ECO:0000256" key="4">
    <source>
        <dbReference type="ARBA" id="ARBA00022777"/>
    </source>
</evidence>
<dbReference type="GO" id="GO:0016020">
    <property type="term" value="C:membrane"/>
    <property type="evidence" value="ECO:0007669"/>
    <property type="project" value="InterPro"/>
</dbReference>
<evidence type="ECO:0000256" key="3">
    <source>
        <dbReference type="ARBA" id="ARBA00022679"/>
    </source>
</evidence>
<dbReference type="InterPro" id="IPR011712">
    <property type="entry name" value="Sig_transdc_His_kin_sub3_dim/P"/>
</dbReference>
<dbReference type="GO" id="GO:0000155">
    <property type="term" value="F:phosphorelay sensor kinase activity"/>
    <property type="evidence" value="ECO:0007669"/>
    <property type="project" value="InterPro"/>
</dbReference>
<keyword evidence="6" id="KW-0812">Transmembrane</keyword>
<dbReference type="CDD" id="cd16917">
    <property type="entry name" value="HATPase_UhpB-NarQ-NarX-like"/>
    <property type="match status" value="1"/>
</dbReference>
<evidence type="ECO:0000313" key="10">
    <source>
        <dbReference type="Proteomes" id="UP000029518"/>
    </source>
</evidence>
<feature type="domain" description="Signal transduction histidine kinase subgroup 3 dimerisation and phosphoacceptor" evidence="7">
    <location>
        <begin position="178"/>
        <end position="242"/>
    </location>
</feature>
<dbReference type="Proteomes" id="UP000029518">
    <property type="component" value="Chromosome"/>
</dbReference>